<keyword evidence="7" id="KW-1185">Reference proteome</keyword>
<sequence length="434" mass="49806">MDCRILREISLKSDGHIHCDDSNGYTIHLGQVGESANWNVKQVLEGPIYQHIRSSFFNNTPPWGDTCRSCDLYNVGGTPEDTLSKSIKIRIEPTLDCDLACAYCKRKREARVREGDWHLSLKRFNQLLHSCQKNHIDVTFLSYLGWGEPLNHPEFGQLVLSGKHYYPDMFQEVTTVAQQDFQSTLGNIPIDLITISCDGVTQEPYERYRRHGVIENVFKFMADSKQHKSEHTKVIWKYIVFNHNDTDEELLKAQELADLYDIDELHFVLTNTDNGSKRFLVHNLHEFPIRSNKARVINAAALQKIKYDLSDNLNSRNLKQKSLQGWIDKLAITNGNLLVCEGWLFDRKSELGNLEVRINDGRFYKALSIKETRVDVAEHFGHNVSSECGFVAQLPIPADEQSFAVELRATVGEQQVLFQLPKITLEKRIPITMT</sequence>
<dbReference type="EMBL" id="FLOC01000019">
    <property type="protein sequence ID" value="SBS34698.1"/>
    <property type="molecule type" value="Genomic_DNA"/>
</dbReference>
<reference evidence="6 7" key="1">
    <citation type="submission" date="2016-06" db="EMBL/GenBank/DDBJ databases">
        <authorList>
            <person name="Kjaerup R.B."/>
            <person name="Dalgaard T.S."/>
            <person name="Juul-Madsen H.R."/>
        </authorList>
    </citation>
    <scope>NUCLEOTIDE SEQUENCE [LARGE SCALE GENOMIC DNA]</scope>
    <source>
        <strain evidence="6 7">CECT 5080</strain>
    </source>
</reference>
<evidence type="ECO:0000256" key="2">
    <source>
        <dbReference type="ARBA" id="ARBA00022691"/>
    </source>
</evidence>
<dbReference type="STRING" id="295068.MAQ5080_02949"/>
<dbReference type="InterPro" id="IPR007197">
    <property type="entry name" value="rSAM"/>
</dbReference>
<evidence type="ECO:0000313" key="6">
    <source>
        <dbReference type="EMBL" id="SBS34698.1"/>
    </source>
</evidence>
<dbReference type="GO" id="GO:0046872">
    <property type="term" value="F:metal ion binding"/>
    <property type="evidence" value="ECO:0007669"/>
    <property type="project" value="UniProtKB-KW"/>
</dbReference>
<dbReference type="InterPro" id="IPR058240">
    <property type="entry name" value="rSAM_sf"/>
</dbReference>
<evidence type="ECO:0000256" key="3">
    <source>
        <dbReference type="ARBA" id="ARBA00022723"/>
    </source>
</evidence>
<keyword evidence="2" id="KW-0949">S-adenosyl-L-methionine</keyword>
<dbReference type="PANTHER" id="PTHR11228">
    <property type="entry name" value="RADICAL SAM DOMAIN PROTEIN"/>
    <property type="match status" value="1"/>
</dbReference>
<dbReference type="Gene3D" id="3.20.20.70">
    <property type="entry name" value="Aldolase class I"/>
    <property type="match status" value="1"/>
</dbReference>
<dbReference type="SFLD" id="SFLDS00029">
    <property type="entry name" value="Radical_SAM"/>
    <property type="match status" value="1"/>
</dbReference>
<evidence type="ECO:0000313" key="7">
    <source>
        <dbReference type="Proteomes" id="UP000092627"/>
    </source>
</evidence>
<proteinExistence type="predicted"/>
<gene>
    <name evidence="6" type="primary">moaA_2</name>
    <name evidence="6" type="ORF">MAQ5080_02949</name>
</gene>
<dbReference type="GO" id="GO:0003824">
    <property type="term" value="F:catalytic activity"/>
    <property type="evidence" value="ECO:0007669"/>
    <property type="project" value="InterPro"/>
</dbReference>
<dbReference type="Proteomes" id="UP000092627">
    <property type="component" value="Unassembled WGS sequence"/>
</dbReference>
<evidence type="ECO:0000256" key="1">
    <source>
        <dbReference type="ARBA" id="ARBA00001966"/>
    </source>
</evidence>
<evidence type="ECO:0000256" key="5">
    <source>
        <dbReference type="ARBA" id="ARBA00023014"/>
    </source>
</evidence>
<protein>
    <submittedName>
        <fullName evidence="6">Cyclic pyranopterin monophosphate synthase</fullName>
    </submittedName>
</protein>
<accession>A0A1A8TM10</accession>
<dbReference type="InterPro" id="IPR013785">
    <property type="entry name" value="Aldolase_TIM"/>
</dbReference>
<comment type="cofactor">
    <cofactor evidence="1">
        <name>[4Fe-4S] cluster</name>
        <dbReference type="ChEBI" id="CHEBI:49883"/>
    </cofactor>
</comment>
<name>A0A1A8TM10_9GAMM</name>
<dbReference type="GO" id="GO:0051536">
    <property type="term" value="F:iron-sulfur cluster binding"/>
    <property type="evidence" value="ECO:0007669"/>
    <property type="project" value="UniProtKB-KW"/>
</dbReference>
<dbReference type="PANTHER" id="PTHR11228:SF7">
    <property type="entry name" value="PQQA PEPTIDE CYCLASE"/>
    <property type="match status" value="1"/>
</dbReference>
<dbReference type="AlphaFoldDB" id="A0A1A8TM10"/>
<keyword evidence="3" id="KW-0479">Metal-binding</keyword>
<evidence type="ECO:0000256" key="4">
    <source>
        <dbReference type="ARBA" id="ARBA00023004"/>
    </source>
</evidence>
<organism evidence="6 7">
    <name type="scientific">Marinomonas aquimarina</name>
    <dbReference type="NCBI Taxonomy" id="295068"/>
    <lineage>
        <taxon>Bacteria</taxon>
        <taxon>Pseudomonadati</taxon>
        <taxon>Pseudomonadota</taxon>
        <taxon>Gammaproteobacteria</taxon>
        <taxon>Oceanospirillales</taxon>
        <taxon>Oceanospirillaceae</taxon>
        <taxon>Marinomonas</taxon>
    </lineage>
</organism>
<keyword evidence="4" id="KW-0408">Iron</keyword>
<keyword evidence="5" id="KW-0411">Iron-sulfur</keyword>
<dbReference type="SUPFAM" id="SSF102114">
    <property type="entry name" value="Radical SAM enzymes"/>
    <property type="match status" value="1"/>
</dbReference>
<dbReference type="InterPro" id="IPR050377">
    <property type="entry name" value="Radical_SAM_PqqE_MftC-like"/>
</dbReference>